<sequence length="46" mass="5315">MCKLMWCTGVVSKTALLTGNFFFSSSEFFFKATHRKSENYLNGRQT</sequence>
<protein>
    <submittedName>
        <fullName evidence="1">Uncharacterized protein</fullName>
    </submittedName>
</protein>
<dbReference type="AlphaFoldDB" id="B3LNS6"/>
<dbReference type="Proteomes" id="UP000008335">
    <property type="component" value="Unassembled WGS sequence"/>
</dbReference>
<keyword evidence="2" id="KW-1185">Reference proteome</keyword>
<dbReference type="HOGENOM" id="CLU_3191582_0_0_1"/>
<reference evidence="1" key="1">
    <citation type="submission" date="2005-03" db="EMBL/GenBank/DDBJ databases">
        <authorList>
            <person name="Giovannoni S.J."/>
            <person name="Cho J.-C."/>
            <person name="Ferriera S."/>
            <person name="Johnson J."/>
            <person name="Kravitz S."/>
            <person name="Halpern A."/>
            <person name="Remington K."/>
            <person name="Beeson K."/>
            <person name="Tran B."/>
            <person name="Rogers Y.-H."/>
            <person name="Friedman R."/>
            <person name="Venter J.C."/>
        </authorList>
    </citation>
    <scope>NUCLEOTIDE SEQUENCE</scope>
    <source>
        <strain evidence="1">RM11-1a</strain>
    </source>
</reference>
<gene>
    <name evidence="1" type="ORF">SCRG_03203</name>
</gene>
<evidence type="ECO:0000313" key="2">
    <source>
        <dbReference type="Proteomes" id="UP000008335"/>
    </source>
</evidence>
<evidence type="ECO:0000313" key="1">
    <source>
        <dbReference type="EMBL" id="EDV12321.1"/>
    </source>
</evidence>
<accession>B3LNS6</accession>
<organism evidence="1 2">
    <name type="scientific">Saccharomyces cerevisiae (strain RM11-1a)</name>
    <name type="common">Baker's yeast</name>
    <dbReference type="NCBI Taxonomy" id="285006"/>
    <lineage>
        <taxon>Eukaryota</taxon>
        <taxon>Fungi</taxon>
        <taxon>Dikarya</taxon>
        <taxon>Ascomycota</taxon>
        <taxon>Saccharomycotina</taxon>
        <taxon>Saccharomycetes</taxon>
        <taxon>Saccharomycetales</taxon>
        <taxon>Saccharomycetaceae</taxon>
        <taxon>Saccharomyces</taxon>
    </lineage>
</organism>
<proteinExistence type="predicted"/>
<dbReference type="EMBL" id="CH408049">
    <property type="protein sequence ID" value="EDV12321.1"/>
    <property type="molecule type" value="Genomic_DNA"/>
</dbReference>
<name>B3LNS6_YEAS1</name>
<reference evidence="1" key="2">
    <citation type="submission" date="2005-07" db="EMBL/GenBank/DDBJ databases">
        <title>Annotation of the Saccharomyces cerevisiae RM11-1a Genome.</title>
        <authorList>
            <consortium name="The Broad Institute Genome Sequencing Platform"/>
            <person name="Birren B."/>
            <person name="Lander E."/>
            <person name="Galagan J."/>
            <person name="Nusbaum C."/>
            <person name="Devon K."/>
            <person name="Cuomo C."/>
            <person name="Jaffe D."/>
            <person name="Butler J."/>
            <person name="Alvarez P."/>
            <person name="Gnerre S."/>
            <person name="Grabherr M."/>
            <person name="Kleber M."/>
            <person name="Mauceli E."/>
            <person name="Brockman W."/>
            <person name="MacCallum I.A."/>
            <person name="Rounsley S."/>
            <person name="Young S."/>
            <person name="LaButti K."/>
            <person name="Pushparaj V."/>
            <person name="DeCaprio D."/>
            <person name="Crawford M."/>
            <person name="Koehrsen M."/>
            <person name="Engels R."/>
            <person name="Montgomery P."/>
            <person name="Pearson M."/>
            <person name="Howarth C."/>
            <person name="Larson L."/>
            <person name="Luoma S."/>
            <person name="White J."/>
            <person name="O'Leary S."/>
            <person name="Kodira C."/>
            <person name="Zeng Q."/>
            <person name="Yandava C."/>
            <person name="Alvarado L."/>
            <person name="Pratt S."/>
            <person name="Kruglyak L."/>
        </authorList>
    </citation>
    <scope>NUCLEOTIDE SEQUENCE</scope>
    <source>
        <strain evidence="1">RM11-1a</strain>
    </source>
</reference>